<proteinExistence type="predicted"/>
<accession>A0ABT7EBE8</accession>
<feature type="transmembrane region" description="Helical" evidence="1">
    <location>
        <begin position="102"/>
        <end position="132"/>
    </location>
</feature>
<organism evidence="2 3">
    <name type="scientific">Romboutsia sedimentorum</name>
    <dbReference type="NCBI Taxonomy" id="1368474"/>
    <lineage>
        <taxon>Bacteria</taxon>
        <taxon>Bacillati</taxon>
        <taxon>Bacillota</taxon>
        <taxon>Clostridia</taxon>
        <taxon>Peptostreptococcales</taxon>
        <taxon>Peptostreptococcaceae</taxon>
        <taxon>Romboutsia</taxon>
    </lineage>
</organism>
<evidence type="ECO:0000313" key="3">
    <source>
        <dbReference type="Proteomes" id="UP001301012"/>
    </source>
</evidence>
<keyword evidence="1" id="KW-1133">Transmembrane helix</keyword>
<feature type="transmembrane region" description="Helical" evidence="1">
    <location>
        <begin position="138"/>
        <end position="161"/>
    </location>
</feature>
<reference evidence="2 3" key="1">
    <citation type="submission" date="2023-05" db="EMBL/GenBank/DDBJ databases">
        <title>Rombocin, a short stable natural nisin variant, displays selective antimicrobial activity against Listeria monocytogenes and employs dual mode of action to kill target bacterial strains.</title>
        <authorList>
            <person name="Wambui J."/>
            <person name="Stephan R."/>
            <person name="Kuipers O.P."/>
        </authorList>
    </citation>
    <scope>NUCLEOTIDE SEQUENCE [LARGE SCALE GENOMIC DNA]</scope>
    <source>
        <strain evidence="2 3">RC002</strain>
    </source>
</reference>
<keyword evidence="1" id="KW-0812">Transmembrane</keyword>
<sequence>MLNLIQTEFLKLRRNKLIWLMLLTALIMPFFALLYFNYFGDKGVDPREFYKMSALSFTIFIILPVILGIFCTMLMHEENQYDMLKQLWIVPISKIGYFFSKFFVVLVYSICFMLITFVASVMFSVLSGYVVFEWGSVFYLLKKCLESGVITAFVMLPILAIAASQKGYILPICITLVYAFLFFIIGGIDMYIHPLSSMLVIINRNNDIPGIVWPQGINVPLAFLSICVWDIIAVFLANIALKRSEV</sequence>
<feature type="transmembrane region" description="Helical" evidence="1">
    <location>
        <begin position="168"/>
        <end position="188"/>
    </location>
</feature>
<dbReference type="EMBL" id="JASKYM010000006">
    <property type="protein sequence ID" value="MDK2564245.1"/>
    <property type="molecule type" value="Genomic_DNA"/>
</dbReference>
<evidence type="ECO:0000256" key="1">
    <source>
        <dbReference type="SAM" id="Phobius"/>
    </source>
</evidence>
<comment type="caution">
    <text evidence="2">The sequence shown here is derived from an EMBL/GenBank/DDBJ whole genome shotgun (WGS) entry which is preliminary data.</text>
</comment>
<name>A0ABT7EBE8_9FIRM</name>
<evidence type="ECO:0000313" key="2">
    <source>
        <dbReference type="EMBL" id="MDK2564245.1"/>
    </source>
</evidence>
<feature type="transmembrane region" description="Helical" evidence="1">
    <location>
        <begin position="17"/>
        <end position="40"/>
    </location>
</feature>
<protein>
    <submittedName>
        <fullName evidence="2">ABC transporter permease</fullName>
    </submittedName>
</protein>
<feature type="transmembrane region" description="Helical" evidence="1">
    <location>
        <begin position="52"/>
        <end position="75"/>
    </location>
</feature>
<dbReference type="PANTHER" id="PTHR37305:SF1">
    <property type="entry name" value="MEMBRANE PROTEIN"/>
    <property type="match status" value="1"/>
</dbReference>
<dbReference type="Proteomes" id="UP001301012">
    <property type="component" value="Unassembled WGS sequence"/>
</dbReference>
<dbReference type="Pfam" id="PF12730">
    <property type="entry name" value="ABC2_membrane_4"/>
    <property type="match status" value="1"/>
</dbReference>
<keyword evidence="3" id="KW-1185">Reference proteome</keyword>
<dbReference type="PANTHER" id="PTHR37305">
    <property type="entry name" value="INTEGRAL MEMBRANE PROTEIN-RELATED"/>
    <property type="match status" value="1"/>
</dbReference>
<feature type="transmembrane region" description="Helical" evidence="1">
    <location>
        <begin position="221"/>
        <end position="241"/>
    </location>
</feature>
<keyword evidence="1" id="KW-0472">Membrane</keyword>
<gene>
    <name evidence="2" type="ORF">QOZ84_11850</name>
</gene>